<dbReference type="PANTHER" id="PTHR43689">
    <property type="entry name" value="HYDROLASE"/>
    <property type="match status" value="1"/>
</dbReference>
<dbReference type="PRINTS" id="PR00111">
    <property type="entry name" value="ABHYDROLASE"/>
</dbReference>
<dbReference type="InterPro" id="IPR000073">
    <property type="entry name" value="AB_hydrolase_1"/>
</dbReference>
<proteinExistence type="predicted"/>
<evidence type="ECO:0000313" key="2">
    <source>
        <dbReference type="EMBL" id="ORB56949.1"/>
    </source>
</evidence>
<name>A0A1X0J475_MYCRH</name>
<dbReference type="AlphaFoldDB" id="A0A1X0J475"/>
<dbReference type="InterPro" id="IPR029058">
    <property type="entry name" value="AB_hydrolase_fold"/>
</dbReference>
<evidence type="ECO:0000313" key="3">
    <source>
        <dbReference type="Proteomes" id="UP000192534"/>
    </source>
</evidence>
<dbReference type="Pfam" id="PF12697">
    <property type="entry name" value="Abhydrolase_6"/>
    <property type="match status" value="1"/>
</dbReference>
<reference evidence="2 3" key="1">
    <citation type="submission" date="2016-12" db="EMBL/GenBank/DDBJ databases">
        <title>The new phylogeny of genus Mycobacterium.</title>
        <authorList>
            <person name="Tortoli E."/>
            <person name="Trovato A."/>
            <person name="Cirillo D.M."/>
        </authorList>
    </citation>
    <scope>NUCLEOTIDE SEQUENCE [LARGE SCALE GENOMIC DNA]</scope>
    <source>
        <strain evidence="2 3">DSM 44223</strain>
    </source>
</reference>
<dbReference type="GO" id="GO:0016787">
    <property type="term" value="F:hydrolase activity"/>
    <property type="evidence" value="ECO:0007669"/>
    <property type="project" value="UniProtKB-KW"/>
</dbReference>
<accession>A0A1X0J475</accession>
<dbReference type="RefSeq" id="WP_083116625.1">
    <property type="nucleotide sequence ID" value="NZ_JACKUO010000024.1"/>
</dbReference>
<comment type="caution">
    <text evidence="2">The sequence shown here is derived from an EMBL/GenBank/DDBJ whole genome shotgun (WGS) entry which is preliminary data.</text>
</comment>
<dbReference type="PANTHER" id="PTHR43689:SF8">
    <property type="entry name" value="ALPHA_BETA-HYDROLASES SUPERFAMILY PROTEIN"/>
    <property type="match status" value="1"/>
</dbReference>
<protein>
    <submittedName>
        <fullName evidence="2">Alpha/beta hydrolase</fullName>
    </submittedName>
</protein>
<gene>
    <name evidence="2" type="ORF">BST42_00555</name>
</gene>
<dbReference type="Proteomes" id="UP000192534">
    <property type="component" value="Unassembled WGS sequence"/>
</dbReference>
<dbReference type="EMBL" id="MVIH01000001">
    <property type="protein sequence ID" value="ORB56949.1"/>
    <property type="molecule type" value="Genomic_DNA"/>
</dbReference>
<keyword evidence="3" id="KW-1185">Reference proteome</keyword>
<keyword evidence="2" id="KW-0378">Hydrolase</keyword>
<dbReference type="OrthoDB" id="812569at2"/>
<dbReference type="Gene3D" id="3.40.50.1820">
    <property type="entry name" value="alpha/beta hydrolase"/>
    <property type="match status" value="1"/>
</dbReference>
<dbReference type="SUPFAM" id="SSF53474">
    <property type="entry name" value="alpha/beta-Hydrolases"/>
    <property type="match status" value="1"/>
</dbReference>
<evidence type="ECO:0000259" key="1">
    <source>
        <dbReference type="Pfam" id="PF12697"/>
    </source>
</evidence>
<feature type="domain" description="AB hydrolase-1" evidence="1">
    <location>
        <begin position="27"/>
        <end position="271"/>
    </location>
</feature>
<sequence>MSRTAFVEVDGRRTRVRVDGDPGNPPVLLIHGIGRSLEDWAPQHERLAQSYRTIALDVPGFGFSERPQETITLPVLAEGVVAALDAVGENRPVHAVGNSLGGAIAQQLLVDQPERIASLALVNSAGFGSEVTMLLRMLTMPVVGPMSVRRPTRASAALMERLIHGDKAIATKERIDHAFAVGSVPGAGEVMRETALALGTPRGVRPEWRRDLAAGVARTPRPTLIVWGTRDRILPAHHIRTAMKVYPHAEVHLLNRVGHMPQLECPKRFADLLLPFLVRATS</sequence>
<organism evidence="2 3">
    <name type="scientific">Mycolicibacterium rhodesiae</name>
    <name type="common">Mycobacterium rhodesiae</name>
    <dbReference type="NCBI Taxonomy" id="36814"/>
    <lineage>
        <taxon>Bacteria</taxon>
        <taxon>Bacillati</taxon>
        <taxon>Actinomycetota</taxon>
        <taxon>Actinomycetes</taxon>
        <taxon>Mycobacteriales</taxon>
        <taxon>Mycobacteriaceae</taxon>
        <taxon>Mycolicibacterium</taxon>
    </lineage>
</organism>